<dbReference type="AlphaFoldDB" id="A0AA88LUQ3"/>
<dbReference type="GO" id="GO:0005634">
    <property type="term" value="C:nucleus"/>
    <property type="evidence" value="ECO:0007669"/>
    <property type="project" value="UniProtKB-SubCell"/>
</dbReference>
<evidence type="ECO:0000259" key="15">
    <source>
        <dbReference type="PROSITE" id="PS51872"/>
    </source>
</evidence>
<comment type="caution">
    <text evidence="16">The sequence shown here is derived from an EMBL/GenBank/DDBJ whole genome shotgun (WGS) entry which is preliminary data.</text>
</comment>
<dbReference type="InterPro" id="IPR036047">
    <property type="entry name" value="F-box-like_dom_sf"/>
</dbReference>
<dbReference type="SUPFAM" id="SSF81383">
    <property type="entry name" value="F-box domain"/>
    <property type="match status" value="1"/>
</dbReference>
<keyword evidence="12" id="KW-0131">Cell cycle</keyword>
<dbReference type="InterPro" id="IPR047147">
    <property type="entry name" value="FBX5_43"/>
</dbReference>
<dbReference type="Pfam" id="PF00646">
    <property type="entry name" value="F-box"/>
    <property type="match status" value="1"/>
</dbReference>
<accession>A0AA88LUQ3</accession>
<evidence type="ECO:0000256" key="13">
    <source>
        <dbReference type="PROSITE-ProRule" id="PRU01220"/>
    </source>
</evidence>
<evidence type="ECO:0000313" key="16">
    <source>
        <dbReference type="EMBL" id="KAK2824531.1"/>
    </source>
</evidence>
<evidence type="ECO:0000256" key="8">
    <source>
        <dbReference type="ARBA" id="ARBA00022776"/>
    </source>
</evidence>
<sequence length="451" mass="50181">MKYARNQTARADNMEKTSPAKSAVLHPKASPVKHPGPVKPQCQPAPLTTLLLPHSNNCKATHDKENSSSSKVCERTLDEGFEDSGYLSLHTSQIDDHHGDEEDEHMQGRSTGSYLASASHQGSTILPKNSPSKCQGKSSCVRPEFVSLVEAFSPVDRPKRRTATFSSTPSDNRRDPNLPILNFQKAVCEELAKSYRKNKRYDWSIITKVAEDHLLDHVIGGQMGLEYVDIFTSLLSRNMRFILTNILALLGDMDLISCKKVSRTWRKIICEDTSALRRCQTAEEALRESSSSRRQKCFGLTRDVAASRVVLSCMQPLASLSSKSSSSSSSSSASTPSCKVQRWAAPSQKGRMPKPQSTRFDEYVQVASTLKQHESLRHCKRCGSPATHQAEAQRATCTRSSCLFDFCTRCQEAFHGSTPCRTVQPRSYFNTSKETPFLPGSARSKRNVRRL</sequence>
<dbReference type="InterPro" id="IPR044064">
    <property type="entry name" value="ZF_ZBR"/>
</dbReference>
<dbReference type="PANTHER" id="PTHR15493">
    <property type="entry name" value="F-BOX ONLY PROTEIN 5 AND 43"/>
    <property type="match status" value="1"/>
</dbReference>
<keyword evidence="4" id="KW-0963">Cytoplasm</keyword>
<protein>
    <recommendedName>
        <fullName evidence="15">ZBR-type domain-containing protein</fullName>
    </recommendedName>
</protein>
<keyword evidence="10" id="KW-0862">Zinc</keyword>
<dbReference type="GO" id="GO:0007088">
    <property type="term" value="P:regulation of mitotic nuclear division"/>
    <property type="evidence" value="ECO:0007669"/>
    <property type="project" value="InterPro"/>
</dbReference>
<keyword evidence="11" id="KW-0539">Nucleus</keyword>
<keyword evidence="8" id="KW-0498">Mitosis</keyword>
<evidence type="ECO:0000256" key="10">
    <source>
        <dbReference type="ARBA" id="ARBA00022833"/>
    </source>
</evidence>
<proteinExistence type="predicted"/>
<evidence type="ECO:0000256" key="12">
    <source>
        <dbReference type="ARBA" id="ARBA00023306"/>
    </source>
</evidence>
<dbReference type="GO" id="GO:0008270">
    <property type="term" value="F:zinc ion binding"/>
    <property type="evidence" value="ECO:0007669"/>
    <property type="project" value="UniProtKB-KW"/>
</dbReference>
<feature type="region of interest" description="Disordered" evidence="14">
    <location>
        <begin position="431"/>
        <end position="451"/>
    </location>
</feature>
<dbReference type="InterPro" id="IPR001810">
    <property type="entry name" value="F-box_dom"/>
</dbReference>
<comment type="subcellular location">
    <subcellularLocation>
        <location evidence="2">Cytoplasm</location>
    </subcellularLocation>
    <subcellularLocation>
        <location evidence="1">Nucleus</location>
    </subcellularLocation>
</comment>
<dbReference type="SUPFAM" id="SSF57850">
    <property type="entry name" value="RING/U-box"/>
    <property type="match status" value="1"/>
</dbReference>
<keyword evidence="17" id="KW-1185">Reference proteome</keyword>
<organism evidence="16 17">
    <name type="scientific">Channa striata</name>
    <name type="common">Snakehead murrel</name>
    <name type="synonym">Ophicephalus striatus</name>
    <dbReference type="NCBI Taxonomy" id="64152"/>
    <lineage>
        <taxon>Eukaryota</taxon>
        <taxon>Metazoa</taxon>
        <taxon>Chordata</taxon>
        <taxon>Craniata</taxon>
        <taxon>Vertebrata</taxon>
        <taxon>Euteleostomi</taxon>
        <taxon>Actinopterygii</taxon>
        <taxon>Neopterygii</taxon>
        <taxon>Teleostei</taxon>
        <taxon>Neoteleostei</taxon>
        <taxon>Acanthomorphata</taxon>
        <taxon>Anabantaria</taxon>
        <taxon>Anabantiformes</taxon>
        <taxon>Channoidei</taxon>
        <taxon>Channidae</taxon>
        <taxon>Channa</taxon>
    </lineage>
</organism>
<evidence type="ECO:0000256" key="6">
    <source>
        <dbReference type="ARBA" id="ARBA00022723"/>
    </source>
</evidence>
<dbReference type="InterPro" id="IPR002867">
    <property type="entry name" value="IBR_dom"/>
</dbReference>
<evidence type="ECO:0000256" key="9">
    <source>
        <dbReference type="ARBA" id="ARBA00022786"/>
    </source>
</evidence>
<evidence type="ECO:0000256" key="3">
    <source>
        <dbReference type="ARBA" id="ARBA00004906"/>
    </source>
</evidence>
<feature type="compositionally biased region" description="Polar residues" evidence="14">
    <location>
        <begin position="108"/>
        <end position="135"/>
    </location>
</feature>
<dbReference type="PROSITE" id="PS51872">
    <property type="entry name" value="ZF_ZBR"/>
    <property type="match status" value="1"/>
</dbReference>
<evidence type="ECO:0000256" key="5">
    <source>
        <dbReference type="ARBA" id="ARBA00022618"/>
    </source>
</evidence>
<keyword evidence="7 13" id="KW-0863">Zinc-finger</keyword>
<comment type="pathway">
    <text evidence="3">Protein modification; protein ubiquitination.</text>
</comment>
<feature type="domain" description="ZBR-type" evidence="15">
    <location>
        <begin position="375"/>
        <end position="423"/>
    </location>
</feature>
<dbReference type="SMART" id="SM00647">
    <property type="entry name" value="IBR"/>
    <property type="match status" value="1"/>
</dbReference>
<evidence type="ECO:0000313" key="17">
    <source>
        <dbReference type="Proteomes" id="UP001187415"/>
    </source>
</evidence>
<keyword evidence="9" id="KW-0833">Ubl conjugation pathway</keyword>
<evidence type="ECO:0000256" key="4">
    <source>
        <dbReference type="ARBA" id="ARBA00022490"/>
    </source>
</evidence>
<dbReference type="GO" id="GO:0045835">
    <property type="term" value="P:negative regulation of meiotic nuclear division"/>
    <property type="evidence" value="ECO:0007669"/>
    <property type="project" value="InterPro"/>
</dbReference>
<keyword evidence="6" id="KW-0479">Metal-binding</keyword>
<evidence type="ECO:0000256" key="11">
    <source>
        <dbReference type="ARBA" id="ARBA00023242"/>
    </source>
</evidence>
<feature type="compositionally biased region" description="Low complexity" evidence="14">
    <location>
        <begin position="320"/>
        <end position="334"/>
    </location>
</feature>
<gene>
    <name evidence="16" type="ORF">Q5P01_021706</name>
</gene>
<dbReference type="FunFam" id="2.20.25.20:FF:000006">
    <property type="entry name" value="F-box only protein 5"/>
    <property type="match status" value="1"/>
</dbReference>
<feature type="region of interest" description="Disordered" evidence="14">
    <location>
        <begin position="94"/>
        <end position="135"/>
    </location>
</feature>
<dbReference type="EMBL" id="JAUPFM010000017">
    <property type="protein sequence ID" value="KAK2824531.1"/>
    <property type="molecule type" value="Genomic_DNA"/>
</dbReference>
<name>A0AA88LUQ3_CHASR</name>
<dbReference type="PANTHER" id="PTHR15493:SF8">
    <property type="entry name" value="F-BOX ONLY PROTEIN 5"/>
    <property type="match status" value="1"/>
</dbReference>
<evidence type="ECO:0000256" key="14">
    <source>
        <dbReference type="SAM" id="MobiDB-lite"/>
    </source>
</evidence>
<dbReference type="GO" id="GO:0051301">
    <property type="term" value="P:cell division"/>
    <property type="evidence" value="ECO:0007669"/>
    <property type="project" value="UniProtKB-KW"/>
</dbReference>
<keyword evidence="5" id="KW-0132">Cell division</keyword>
<dbReference type="Gene3D" id="2.20.25.20">
    <property type="match status" value="1"/>
</dbReference>
<evidence type="ECO:0000256" key="7">
    <source>
        <dbReference type="ARBA" id="ARBA00022771"/>
    </source>
</evidence>
<feature type="region of interest" description="Disordered" evidence="14">
    <location>
        <begin position="320"/>
        <end position="357"/>
    </location>
</feature>
<dbReference type="GO" id="GO:0005737">
    <property type="term" value="C:cytoplasm"/>
    <property type="evidence" value="ECO:0007669"/>
    <property type="project" value="UniProtKB-SubCell"/>
</dbReference>
<evidence type="ECO:0000256" key="1">
    <source>
        <dbReference type="ARBA" id="ARBA00004123"/>
    </source>
</evidence>
<reference evidence="16" key="1">
    <citation type="submission" date="2023-07" db="EMBL/GenBank/DDBJ databases">
        <title>Chromosome-level Genome Assembly of Striped Snakehead (Channa striata).</title>
        <authorList>
            <person name="Liu H."/>
        </authorList>
    </citation>
    <scope>NUCLEOTIDE SEQUENCE</scope>
    <source>
        <strain evidence="16">Gz</strain>
        <tissue evidence="16">Muscle</tissue>
    </source>
</reference>
<feature type="region of interest" description="Disordered" evidence="14">
    <location>
        <begin position="1"/>
        <end position="39"/>
    </location>
</feature>
<evidence type="ECO:0000256" key="2">
    <source>
        <dbReference type="ARBA" id="ARBA00004496"/>
    </source>
</evidence>
<dbReference type="Proteomes" id="UP001187415">
    <property type="component" value="Unassembled WGS sequence"/>
</dbReference>
<feature type="compositionally biased region" description="Polar residues" evidence="14">
    <location>
        <begin position="1"/>
        <end position="10"/>
    </location>
</feature>